<name>A0A010RBE0_9PEZI</name>
<proteinExistence type="predicted"/>
<dbReference type="AlphaFoldDB" id="A0A010RBE0"/>
<dbReference type="OrthoDB" id="3862662at2759"/>
<evidence type="ECO:0000313" key="7">
    <source>
        <dbReference type="EMBL" id="EXF85975.1"/>
    </source>
</evidence>
<gene>
    <name evidence="7" type="ORF">CFIO01_05910</name>
</gene>
<dbReference type="STRING" id="1445577.A0A010RBE0"/>
<organism evidence="7 8">
    <name type="scientific">Colletotrichum fioriniae PJ7</name>
    <dbReference type="NCBI Taxonomy" id="1445577"/>
    <lineage>
        <taxon>Eukaryota</taxon>
        <taxon>Fungi</taxon>
        <taxon>Dikarya</taxon>
        <taxon>Ascomycota</taxon>
        <taxon>Pezizomycotina</taxon>
        <taxon>Sordariomycetes</taxon>
        <taxon>Hypocreomycetidae</taxon>
        <taxon>Glomerellales</taxon>
        <taxon>Glomerellaceae</taxon>
        <taxon>Colletotrichum</taxon>
        <taxon>Colletotrichum acutatum species complex</taxon>
    </lineage>
</organism>
<evidence type="ECO:0000256" key="6">
    <source>
        <dbReference type="SAM" id="MobiDB-lite"/>
    </source>
</evidence>
<evidence type="ECO:0008006" key="9">
    <source>
        <dbReference type="Google" id="ProtNLM"/>
    </source>
</evidence>
<keyword evidence="5" id="KW-0539">Nucleus</keyword>
<sequence>MSSDSNIVARVGDKRRRDDELPRDDRPHQVRRLHGSQHESDRPPSAVDFAALQARVDAIEKQFCNHRQFPNGQDEVLMLTPSDEMHIIDDPDSKSSLSALRRETQSLHVHIDSAFPASAFLDGDRFHTEALLEELYRPNFSVPEAILSVVNESDKVKSSCDEYFTTVHIWFRFISAKKRLQAPFAENCEPDIVALALAMRLMTSDPDDKTCGYLYKQTKGFLDTLVARGVVSLPVLQAMILVTLYEYCHAVYPAAWASIGLCTRYIELVGVSWATRETAFHGSIDTVALRKPESLDYDVRGDFEYDCQPVISTEHSGFSRLCEAALLIDSALVLSRIEGTLDQVHIEDTVSHSKKILEWIDIVDQESKSPNGTDLTLRLIGPRFAARSALFLCVKKLTLRAKVTPDGKYLLKPHHGDESEGHEMKRIQRCSARLVWRASLDIRNISKALYNQLFDGKDSIGNLGIISPFILDAVYNASFNLYRLSEDGASSQSYQSDVLSLTTFLDELSMRWRSAREYRKMCEKHLGSMPGLITKN</sequence>
<dbReference type="InterPro" id="IPR050815">
    <property type="entry name" value="TF_fung"/>
</dbReference>
<comment type="caution">
    <text evidence="7">The sequence shown here is derived from an EMBL/GenBank/DDBJ whole genome shotgun (WGS) entry which is preliminary data.</text>
</comment>
<accession>A0A010RBE0</accession>
<dbReference type="GO" id="GO:0000981">
    <property type="term" value="F:DNA-binding transcription factor activity, RNA polymerase II-specific"/>
    <property type="evidence" value="ECO:0007669"/>
    <property type="project" value="InterPro"/>
</dbReference>
<keyword evidence="2" id="KW-0479">Metal-binding</keyword>
<feature type="region of interest" description="Disordered" evidence="6">
    <location>
        <begin position="1"/>
        <end position="45"/>
    </location>
</feature>
<keyword evidence="3" id="KW-0805">Transcription regulation</keyword>
<protein>
    <recommendedName>
        <fullName evidence="9">Transcription factor domain-containing protein</fullName>
    </recommendedName>
</protein>
<evidence type="ECO:0000313" key="8">
    <source>
        <dbReference type="Proteomes" id="UP000020467"/>
    </source>
</evidence>
<dbReference type="HOGENOM" id="CLU_508060_0_0_1"/>
<keyword evidence="4" id="KW-0804">Transcription</keyword>
<keyword evidence="8" id="KW-1185">Reference proteome</keyword>
<dbReference type="Proteomes" id="UP000020467">
    <property type="component" value="Unassembled WGS sequence"/>
</dbReference>
<dbReference type="GO" id="GO:0005634">
    <property type="term" value="C:nucleus"/>
    <property type="evidence" value="ECO:0007669"/>
    <property type="project" value="UniProtKB-SubCell"/>
</dbReference>
<evidence type="ECO:0000256" key="3">
    <source>
        <dbReference type="ARBA" id="ARBA00023015"/>
    </source>
</evidence>
<evidence type="ECO:0000256" key="4">
    <source>
        <dbReference type="ARBA" id="ARBA00023163"/>
    </source>
</evidence>
<evidence type="ECO:0000256" key="2">
    <source>
        <dbReference type="ARBA" id="ARBA00022723"/>
    </source>
</evidence>
<evidence type="ECO:0000256" key="1">
    <source>
        <dbReference type="ARBA" id="ARBA00004123"/>
    </source>
</evidence>
<reference evidence="7 8" key="1">
    <citation type="submission" date="2014-02" db="EMBL/GenBank/DDBJ databases">
        <title>The genome sequence of Colletotrichum fioriniae PJ7.</title>
        <authorList>
            <person name="Baroncelli R."/>
            <person name="Thon M.R."/>
        </authorList>
    </citation>
    <scope>NUCLEOTIDE SEQUENCE [LARGE SCALE GENOMIC DNA]</scope>
    <source>
        <strain evidence="7 8">PJ7</strain>
    </source>
</reference>
<comment type="subcellular location">
    <subcellularLocation>
        <location evidence="1">Nucleus</location>
    </subcellularLocation>
</comment>
<feature type="compositionally biased region" description="Basic and acidic residues" evidence="6">
    <location>
        <begin position="11"/>
        <end position="28"/>
    </location>
</feature>
<dbReference type="GO" id="GO:0046872">
    <property type="term" value="F:metal ion binding"/>
    <property type="evidence" value="ECO:0007669"/>
    <property type="project" value="UniProtKB-KW"/>
</dbReference>
<dbReference type="KEGG" id="cfj:CFIO01_05910"/>
<dbReference type="CDD" id="cd12148">
    <property type="entry name" value="fungal_TF_MHR"/>
    <property type="match status" value="1"/>
</dbReference>
<dbReference type="PANTHER" id="PTHR47338">
    <property type="entry name" value="ZN(II)2CYS6 TRANSCRIPTION FACTOR (EUROFUNG)-RELATED"/>
    <property type="match status" value="1"/>
</dbReference>
<dbReference type="eggNOG" id="ENOG502SID0">
    <property type="taxonomic scope" value="Eukaryota"/>
</dbReference>
<dbReference type="EMBL" id="JARH01000045">
    <property type="protein sequence ID" value="EXF85975.1"/>
    <property type="molecule type" value="Genomic_DNA"/>
</dbReference>
<evidence type="ECO:0000256" key="5">
    <source>
        <dbReference type="ARBA" id="ARBA00023242"/>
    </source>
</evidence>
<dbReference type="PANTHER" id="PTHR47338:SF20">
    <property type="entry name" value="ZN(II)2CYS6 TRANSCRIPTION FACTOR (EUROFUNG)"/>
    <property type="match status" value="1"/>
</dbReference>